<proteinExistence type="predicted"/>
<keyword evidence="3" id="KW-1185">Reference proteome</keyword>
<dbReference type="Proteomes" id="UP000823775">
    <property type="component" value="Unassembled WGS sequence"/>
</dbReference>
<protein>
    <submittedName>
        <fullName evidence="2">Uncharacterized protein</fullName>
    </submittedName>
</protein>
<comment type="caution">
    <text evidence="2">The sequence shown here is derived from an EMBL/GenBank/DDBJ whole genome shotgun (WGS) entry which is preliminary data.</text>
</comment>
<organism evidence="2 3">
    <name type="scientific">Datura stramonium</name>
    <name type="common">Jimsonweed</name>
    <name type="synonym">Common thornapple</name>
    <dbReference type="NCBI Taxonomy" id="4076"/>
    <lineage>
        <taxon>Eukaryota</taxon>
        <taxon>Viridiplantae</taxon>
        <taxon>Streptophyta</taxon>
        <taxon>Embryophyta</taxon>
        <taxon>Tracheophyta</taxon>
        <taxon>Spermatophyta</taxon>
        <taxon>Magnoliopsida</taxon>
        <taxon>eudicotyledons</taxon>
        <taxon>Gunneridae</taxon>
        <taxon>Pentapetalae</taxon>
        <taxon>asterids</taxon>
        <taxon>lamiids</taxon>
        <taxon>Solanales</taxon>
        <taxon>Solanaceae</taxon>
        <taxon>Solanoideae</taxon>
        <taxon>Datureae</taxon>
        <taxon>Datura</taxon>
    </lineage>
</organism>
<gene>
    <name evidence="2" type="ORF">HAX54_033372</name>
</gene>
<feature type="region of interest" description="Disordered" evidence="1">
    <location>
        <begin position="183"/>
        <end position="204"/>
    </location>
</feature>
<dbReference type="EMBL" id="JACEIK010004266">
    <property type="protein sequence ID" value="MCD9644859.1"/>
    <property type="molecule type" value="Genomic_DNA"/>
</dbReference>
<evidence type="ECO:0000256" key="1">
    <source>
        <dbReference type="SAM" id="MobiDB-lite"/>
    </source>
</evidence>
<name>A0ABS8VFK8_DATST</name>
<feature type="compositionally biased region" description="Basic and acidic residues" evidence="1">
    <location>
        <begin position="189"/>
        <end position="204"/>
    </location>
</feature>
<sequence length="204" mass="22719">MGAFPAYCEREKGDENWFAGCSMAGFGREENERGEGGAAARAVVVVAREMKKKEGKKGVKRLPAVICHRKIWGEGREGGLAMREKSYGGYSVLRLGGSGVRRNEREEERGSHLIWKQRRLACNYGGGDAGFLTKKVRGGQFGSFPVGGGGVRRRLVWTTWGRGRRRLEEVRSQVVEARKKVAGVNGGWRPREKGEREGKRRPEL</sequence>
<evidence type="ECO:0000313" key="2">
    <source>
        <dbReference type="EMBL" id="MCD9644859.1"/>
    </source>
</evidence>
<evidence type="ECO:0000313" key="3">
    <source>
        <dbReference type="Proteomes" id="UP000823775"/>
    </source>
</evidence>
<reference evidence="2 3" key="1">
    <citation type="journal article" date="2021" name="BMC Genomics">
        <title>Datura genome reveals duplications of psychoactive alkaloid biosynthetic genes and high mutation rate following tissue culture.</title>
        <authorList>
            <person name="Rajewski A."/>
            <person name="Carter-House D."/>
            <person name="Stajich J."/>
            <person name="Litt A."/>
        </authorList>
    </citation>
    <scope>NUCLEOTIDE SEQUENCE [LARGE SCALE GENOMIC DNA]</scope>
    <source>
        <strain evidence="2">AR-01</strain>
    </source>
</reference>
<accession>A0ABS8VFK8</accession>